<dbReference type="PATRIC" id="fig|1247726.3.peg.3262"/>
<evidence type="ECO:0000313" key="1">
    <source>
        <dbReference type="EMBL" id="AHG65027.1"/>
    </source>
</evidence>
<sequence length="389" mass="43438">MYRKRYTVATSRMSTSASTQTIVPDTTPGPGQSSQAWHDLHWLIDSPDLLAPATDLPLARWPALAQQEIHQWLAQEGHTPQTLTHDFHTRFRRLGLYAEALLHAALQHADSIELLAHHSPIHINTNRARSATRQTIGELDYIWRDRSNQQVWHWELAVKFYLYVPQAHGLLDADRFVGLQQRDTLARKTAKMRDQQLPLSAMPEVTQQLGLHVNHVAAYVKGWLFYPIQSGRCDDYVLAAAPAQAMLNPRHLRGWWLRYADFVTHLEQDTAPGKLRWRVLSRMQWLSPQQADVAQTLDATALLAYLQSWFCPKTTAHGPGPGLLVVALAPVDSTVPAISPDASATDVAERASAAAASETRQAPPAPSGQTYAEVHRGFVVPNAWVGTLL</sequence>
<organism evidence="1 2">
    <name type="scientific">Advenella mimigardefordensis (strain DSM 17166 / LMG 22922 / DPN7)</name>
    <dbReference type="NCBI Taxonomy" id="1247726"/>
    <lineage>
        <taxon>Bacteria</taxon>
        <taxon>Pseudomonadati</taxon>
        <taxon>Pseudomonadota</taxon>
        <taxon>Betaproteobacteria</taxon>
        <taxon>Burkholderiales</taxon>
        <taxon>Alcaligenaceae</taxon>
    </lineage>
</organism>
<dbReference type="eggNOG" id="COG3782">
    <property type="taxonomic scope" value="Bacteria"/>
</dbReference>
<dbReference type="KEGG" id="amim:MIM_c29630"/>
<keyword evidence="2" id="KW-1185">Reference proteome</keyword>
<accession>W0PGU6</accession>
<evidence type="ECO:0008006" key="3">
    <source>
        <dbReference type="Google" id="ProtNLM"/>
    </source>
</evidence>
<dbReference type="HOGENOM" id="CLU_053324_1_0_4"/>
<protein>
    <recommendedName>
        <fullName evidence="3">DUF1853 domain-containing protein</fullName>
    </recommendedName>
</protein>
<proteinExistence type="predicted"/>
<evidence type="ECO:0000313" key="2">
    <source>
        <dbReference type="Proteomes" id="UP000019095"/>
    </source>
</evidence>
<dbReference type="InterPro" id="IPR015003">
    <property type="entry name" value="DUF1853"/>
</dbReference>
<dbReference type="AlphaFoldDB" id="W0PGU6"/>
<name>W0PGU6_ADVMD</name>
<reference evidence="1 2" key="1">
    <citation type="journal article" date="2014" name="Microbiology">
        <title>Unravelling the complete genome sequence of Advenella mimigardefordensis strain DPN7T and novel insights in the catabolism of the xenobiotic polythioester precursor 3,3'-dithiodipropionate.</title>
        <authorList>
            <person name="Wubbeler J.H."/>
            <person name="Hiessl S."/>
            <person name="Schuldes J."/>
            <person name="Thurmer A."/>
            <person name="Daniel R."/>
            <person name="Steinbuchel A."/>
        </authorList>
    </citation>
    <scope>NUCLEOTIDE SEQUENCE [LARGE SCALE GENOMIC DNA]</scope>
    <source>
        <strain evidence="2">DSM 17166 / LMG 22922 / DPN7</strain>
    </source>
</reference>
<dbReference type="EMBL" id="CP003915">
    <property type="protein sequence ID" value="AHG65027.1"/>
    <property type="molecule type" value="Genomic_DNA"/>
</dbReference>
<dbReference type="Pfam" id="PF08907">
    <property type="entry name" value="DUF1853"/>
    <property type="match status" value="1"/>
</dbReference>
<gene>
    <name evidence="1" type="ORF">MIM_c29630</name>
</gene>
<dbReference type="Proteomes" id="UP000019095">
    <property type="component" value="Chromosome"/>
</dbReference>
<dbReference type="STRING" id="1247726.MIM_c29630"/>